<dbReference type="Gene3D" id="1.10.10.10">
    <property type="entry name" value="Winged helix-like DNA-binding domain superfamily/Winged helix DNA-binding domain"/>
    <property type="match status" value="1"/>
</dbReference>
<evidence type="ECO:0000256" key="1">
    <source>
        <dbReference type="ARBA" id="ARBA00023015"/>
    </source>
</evidence>
<dbReference type="CDD" id="cd06170">
    <property type="entry name" value="LuxR_C_like"/>
    <property type="match status" value="1"/>
</dbReference>
<evidence type="ECO:0000313" key="6">
    <source>
        <dbReference type="Proteomes" id="UP001322664"/>
    </source>
</evidence>
<dbReference type="InterPro" id="IPR016032">
    <property type="entry name" value="Sig_transdc_resp-reg_C-effctor"/>
</dbReference>
<keyword evidence="6" id="KW-1185">Reference proteome</keyword>
<gene>
    <name evidence="5" type="ORF">R6U77_05330</name>
</gene>
<evidence type="ECO:0000259" key="4">
    <source>
        <dbReference type="PROSITE" id="PS50043"/>
    </source>
</evidence>
<protein>
    <submittedName>
        <fullName evidence="5">Helix-turn-helix transcriptional regulator</fullName>
    </submittedName>
</protein>
<dbReference type="SUPFAM" id="SSF46894">
    <property type="entry name" value="C-terminal effector domain of the bipartite response regulators"/>
    <property type="match status" value="1"/>
</dbReference>
<feature type="domain" description="HTH luxR-type" evidence="4">
    <location>
        <begin position="271"/>
        <end position="336"/>
    </location>
</feature>
<dbReference type="RefSeq" id="WP_319837713.1">
    <property type="nucleotide sequence ID" value="NZ_CP137624.1"/>
</dbReference>
<dbReference type="InterPro" id="IPR036388">
    <property type="entry name" value="WH-like_DNA-bd_sf"/>
</dbReference>
<evidence type="ECO:0000256" key="3">
    <source>
        <dbReference type="ARBA" id="ARBA00023163"/>
    </source>
</evidence>
<dbReference type="Pfam" id="PF00196">
    <property type="entry name" value="GerE"/>
    <property type="match status" value="1"/>
</dbReference>
<dbReference type="PROSITE" id="PS00622">
    <property type="entry name" value="HTH_LUXR_1"/>
    <property type="match status" value="1"/>
</dbReference>
<accession>A0ABZ0S0Y2</accession>
<dbReference type="SMART" id="SM00421">
    <property type="entry name" value="HTH_LUXR"/>
    <property type="match status" value="1"/>
</dbReference>
<evidence type="ECO:0000313" key="5">
    <source>
        <dbReference type="EMBL" id="WPK13111.1"/>
    </source>
</evidence>
<keyword evidence="1" id="KW-0805">Transcription regulation</keyword>
<dbReference type="Proteomes" id="UP001322664">
    <property type="component" value="Chromosome"/>
</dbReference>
<dbReference type="PRINTS" id="PR00038">
    <property type="entry name" value="HTHLUXR"/>
</dbReference>
<dbReference type="PANTHER" id="PTHR44688">
    <property type="entry name" value="DNA-BINDING TRANSCRIPTIONAL ACTIVATOR DEVR_DOSR"/>
    <property type="match status" value="1"/>
</dbReference>
<keyword evidence="2" id="KW-0238">DNA-binding</keyword>
<evidence type="ECO:0000256" key="2">
    <source>
        <dbReference type="ARBA" id="ARBA00023125"/>
    </source>
</evidence>
<dbReference type="InterPro" id="IPR000792">
    <property type="entry name" value="Tscrpt_reg_LuxR_C"/>
</dbReference>
<organism evidence="5 6">
    <name type="scientific">Lysinibacillus louembei</name>
    <dbReference type="NCBI Taxonomy" id="1470088"/>
    <lineage>
        <taxon>Bacteria</taxon>
        <taxon>Bacillati</taxon>
        <taxon>Bacillota</taxon>
        <taxon>Bacilli</taxon>
        <taxon>Bacillales</taxon>
        <taxon>Bacillaceae</taxon>
        <taxon>Lysinibacillus</taxon>
    </lineage>
</organism>
<dbReference type="PROSITE" id="PS50043">
    <property type="entry name" value="HTH_LUXR_2"/>
    <property type="match status" value="1"/>
</dbReference>
<keyword evidence="3" id="KW-0804">Transcription</keyword>
<reference evidence="5 6" key="1">
    <citation type="submission" date="2023-09" db="EMBL/GenBank/DDBJ databases">
        <authorList>
            <person name="Page C.A."/>
            <person name="Perez-Diaz I.M."/>
        </authorList>
    </citation>
    <scope>NUCLEOTIDE SEQUENCE [LARGE SCALE GENOMIC DNA]</scope>
    <source>
        <strain evidence="5 6">Ll15</strain>
    </source>
</reference>
<sequence length="337" mass="39163">MFLQRIHSAKDSYHVRKRVLEQIKRRIPYEAYCFTTVDPQTLLSTGAITDERIELLHPQLFENEYKEADVNRYMELFEQKIYCNTIFEATRGDASHSKRFREILSPHGFIDELRAVIVYKNHCYGFLTLYRMEGQGVFSQTEINDVKQFLTSIAQMLKESISYQYQTTEPLEEAAMETGIIILNQTLSIISTNQAGYHFLTWLRQEEQITENHLPRPIRAICSQNNGSLSKMMMYAFNHFFVTLTVSPLSTSSSQLAVLIERVSLNEIKIILLSLYHLTSREYDLIRLLLEGKSTKCIANELSISTYTVQDHLKSIFMKVDVNSRRELISKINGICR</sequence>
<name>A0ABZ0S0Y2_9BACI</name>
<dbReference type="PANTHER" id="PTHR44688:SF16">
    <property type="entry name" value="DNA-BINDING TRANSCRIPTIONAL ACTIVATOR DEVR_DOSR"/>
    <property type="match status" value="1"/>
</dbReference>
<proteinExistence type="predicted"/>
<dbReference type="EMBL" id="CP137624">
    <property type="protein sequence ID" value="WPK13111.1"/>
    <property type="molecule type" value="Genomic_DNA"/>
</dbReference>